<dbReference type="Proteomes" id="UP001058974">
    <property type="component" value="Chromosome 7"/>
</dbReference>
<comment type="caution">
    <text evidence="4">The sequence shown here is derived from an EMBL/GenBank/DDBJ whole genome shotgun (WGS) entry which is preliminary data.</text>
</comment>
<dbReference type="PANTHER" id="PTHR47025:SF10">
    <property type="entry name" value="DNA-BINDING PROTEIN"/>
    <property type="match status" value="1"/>
</dbReference>
<dbReference type="GO" id="GO:0000977">
    <property type="term" value="F:RNA polymerase II transcription regulatory region sequence-specific DNA binding"/>
    <property type="evidence" value="ECO:0007669"/>
    <property type="project" value="TreeGrafter"/>
</dbReference>
<sequence>MVFNYLIMRIIEGSMSLQNKGFWTVKGSGHVSDREPVFDNPSKTEPKRPHQWLIDATEGEFLPNKKQAIEDANERSSSGFSNVNFTPWENNHNFSSVPNQFIDRLFGSETRPVNFSEKNTYVSADDSNMRSKMISNHYGDDASFGLSISHSAEDSEPCMTFGGIKKVKVNQVKDFDIVQAPEGHDFDRQSKGDLHEAYNGEIETRSGSTGQAFDKDGNVALLGLTYGRGDAHIRSFVTPFGNLDNTVLSIGESFNKEDKNIISFGGFPDERGTISMGRATTDYEQLYNQSSVHVSTTVHEKELDASNSGVAESTPSVATIKPESVTKNKQDIKRKESPNTFPTNVRSLISTGMLDGVPVKYVSVAREELRGIIKGSTYLCGCQSCNYSKGLNAYEFERHAGCKTKHPNNHIYFENGKTIYQIVQELRNSPESSLFDTIQTIFGAPINQKAFRIWKESFQAATRELQRIYGNERRNL</sequence>
<reference evidence="4 5" key="1">
    <citation type="journal article" date="2022" name="Nat. Genet.">
        <title>Improved pea reference genome and pan-genome highlight genomic features and evolutionary characteristics.</title>
        <authorList>
            <person name="Yang T."/>
            <person name="Liu R."/>
            <person name="Luo Y."/>
            <person name="Hu S."/>
            <person name="Wang D."/>
            <person name="Wang C."/>
            <person name="Pandey M.K."/>
            <person name="Ge S."/>
            <person name="Xu Q."/>
            <person name="Li N."/>
            <person name="Li G."/>
            <person name="Huang Y."/>
            <person name="Saxena R.K."/>
            <person name="Ji Y."/>
            <person name="Li M."/>
            <person name="Yan X."/>
            <person name="He Y."/>
            <person name="Liu Y."/>
            <person name="Wang X."/>
            <person name="Xiang C."/>
            <person name="Varshney R.K."/>
            <person name="Ding H."/>
            <person name="Gao S."/>
            <person name="Zong X."/>
        </authorList>
    </citation>
    <scope>NUCLEOTIDE SEQUENCE [LARGE SCALE GENOMIC DNA]</scope>
    <source>
        <strain evidence="4 5">cv. Zhongwan 6</strain>
    </source>
</reference>
<keyword evidence="2" id="KW-0539">Nucleus</keyword>
<evidence type="ECO:0000313" key="5">
    <source>
        <dbReference type="Proteomes" id="UP001058974"/>
    </source>
</evidence>
<dbReference type="GO" id="GO:0005634">
    <property type="term" value="C:nucleus"/>
    <property type="evidence" value="ECO:0007669"/>
    <property type="project" value="UniProtKB-SubCell"/>
</dbReference>
<dbReference type="GO" id="GO:0045944">
    <property type="term" value="P:positive regulation of transcription by RNA polymerase II"/>
    <property type="evidence" value="ECO:0007669"/>
    <property type="project" value="TreeGrafter"/>
</dbReference>
<dbReference type="EMBL" id="JAMSHJ010000007">
    <property type="protein sequence ID" value="KAI5390954.1"/>
    <property type="molecule type" value="Genomic_DNA"/>
</dbReference>
<protein>
    <recommendedName>
        <fullName evidence="3">Tify domain-containing protein</fullName>
    </recommendedName>
</protein>
<dbReference type="GO" id="GO:0003682">
    <property type="term" value="F:chromatin binding"/>
    <property type="evidence" value="ECO:0007669"/>
    <property type="project" value="TreeGrafter"/>
</dbReference>
<keyword evidence="5" id="KW-1185">Reference proteome</keyword>
<dbReference type="PANTHER" id="PTHR47025">
    <property type="entry name" value="AUTOIMMUNE REGULATOR"/>
    <property type="match status" value="1"/>
</dbReference>
<gene>
    <name evidence="4" type="ORF">KIW84_075993</name>
</gene>
<proteinExistence type="predicted"/>
<evidence type="ECO:0000259" key="3">
    <source>
        <dbReference type="Pfam" id="PF16135"/>
    </source>
</evidence>
<evidence type="ECO:0000313" key="4">
    <source>
        <dbReference type="EMBL" id="KAI5390954.1"/>
    </source>
</evidence>
<accession>A0A9D5A0L5</accession>
<dbReference type="Pfam" id="PF16135">
    <property type="entry name" value="TDBD"/>
    <property type="match status" value="1"/>
</dbReference>
<dbReference type="AlphaFoldDB" id="A0A9D5A0L5"/>
<dbReference type="Gramene" id="Psat07G0599300-T1">
    <property type="protein sequence ID" value="KAI5390954.1"/>
    <property type="gene ID" value="KIW84_075993"/>
</dbReference>
<evidence type="ECO:0000256" key="2">
    <source>
        <dbReference type="ARBA" id="ARBA00023242"/>
    </source>
</evidence>
<evidence type="ECO:0000256" key="1">
    <source>
        <dbReference type="ARBA" id="ARBA00004123"/>
    </source>
</evidence>
<organism evidence="4 5">
    <name type="scientific">Pisum sativum</name>
    <name type="common">Garden pea</name>
    <name type="synonym">Lathyrus oleraceus</name>
    <dbReference type="NCBI Taxonomy" id="3888"/>
    <lineage>
        <taxon>Eukaryota</taxon>
        <taxon>Viridiplantae</taxon>
        <taxon>Streptophyta</taxon>
        <taxon>Embryophyta</taxon>
        <taxon>Tracheophyta</taxon>
        <taxon>Spermatophyta</taxon>
        <taxon>Magnoliopsida</taxon>
        <taxon>eudicotyledons</taxon>
        <taxon>Gunneridae</taxon>
        <taxon>Pentapetalae</taxon>
        <taxon>rosids</taxon>
        <taxon>fabids</taxon>
        <taxon>Fabales</taxon>
        <taxon>Fabaceae</taxon>
        <taxon>Papilionoideae</taxon>
        <taxon>50 kb inversion clade</taxon>
        <taxon>NPAAA clade</taxon>
        <taxon>Hologalegina</taxon>
        <taxon>IRL clade</taxon>
        <taxon>Fabeae</taxon>
        <taxon>Lathyrus</taxon>
    </lineage>
</organism>
<comment type="subcellular location">
    <subcellularLocation>
        <location evidence="1">Nucleus</location>
    </subcellularLocation>
</comment>
<dbReference type="GO" id="GO:0042393">
    <property type="term" value="F:histone binding"/>
    <property type="evidence" value="ECO:0007669"/>
    <property type="project" value="TreeGrafter"/>
</dbReference>
<name>A0A9D5A0L5_PEA</name>
<feature type="domain" description="Tify" evidence="3">
    <location>
        <begin position="371"/>
        <end position="426"/>
    </location>
</feature>
<dbReference type="InterPro" id="IPR032308">
    <property type="entry name" value="TDBD"/>
</dbReference>